<keyword evidence="3" id="KW-1185">Reference proteome</keyword>
<dbReference type="AlphaFoldDB" id="A0A2T1F8V5"/>
<dbReference type="Pfam" id="PF04278">
    <property type="entry name" value="Tic22"/>
    <property type="match status" value="1"/>
</dbReference>
<evidence type="ECO:0000256" key="1">
    <source>
        <dbReference type="SAM" id="SignalP"/>
    </source>
</evidence>
<keyword evidence="1" id="KW-0732">Signal</keyword>
<comment type="caution">
    <text evidence="2">The sequence shown here is derived from an EMBL/GenBank/DDBJ whole genome shotgun (WGS) entry which is preliminary data.</text>
</comment>
<dbReference type="PANTHER" id="PTHR33926">
    <property type="entry name" value="PROTEIN TIC 22, CHLOROPLASTIC"/>
    <property type="match status" value="1"/>
</dbReference>
<protein>
    <recommendedName>
        <fullName evidence="4">Tic22 family protein</fullName>
    </recommendedName>
</protein>
<reference evidence="2 3" key="1">
    <citation type="submission" date="2018-03" db="EMBL/GenBank/DDBJ databases">
        <title>The ancient ancestry and fast evolution of plastids.</title>
        <authorList>
            <person name="Moore K.R."/>
            <person name="Magnabosco C."/>
            <person name="Momper L."/>
            <person name="Gold D.A."/>
            <person name="Bosak T."/>
            <person name="Fournier G.P."/>
        </authorList>
    </citation>
    <scope>NUCLEOTIDE SEQUENCE [LARGE SCALE GENOMIC DNA]</scope>
    <source>
        <strain evidence="2 3">CCALA 037</strain>
    </source>
</reference>
<organism evidence="2 3">
    <name type="scientific">Chamaesiphon polymorphus CCALA 037</name>
    <dbReference type="NCBI Taxonomy" id="2107692"/>
    <lineage>
        <taxon>Bacteria</taxon>
        <taxon>Bacillati</taxon>
        <taxon>Cyanobacteriota</taxon>
        <taxon>Cyanophyceae</taxon>
        <taxon>Gomontiellales</taxon>
        <taxon>Chamaesiphonaceae</taxon>
        <taxon>Chamaesiphon</taxon>
    </lineage>
</organism>
<evidence type="ECO:0008006" key="4">
    <source>
        <dbReference type="Google" id="ProtNLM"/>
    </source>
</evidence>
<gene>
    <name evidence="2" type="ORF">C7B77_27420</name>
</gene>
<feature type="chain" id="PRO_5015543608" description="Tic22 family protein" evidence="1">
    <location>
        <begin position="29"/>
        <end position="251"/>
    </location>
</feature>
<proteinExistence type="predicted"/>
<sequence>MFKSLILPIAIVGAMLAPMAIAPQPARALPEAQIIEKLQKVPVFTITNGTGNFLQQSIKSGGATRTITPVFMELKDAAALLKKLRKEQPQQSKVAQITIVPLSEIYKIQSEMQKKSPGVSFVFFPTEQQLKNAQLLKKPFQANALYPVPLFMIAIKQQDKYVTVQENNLTPLFFGKQQAQQWLERVRKKDPKLVAKAEIKVNFLHVVLEDFQTKNYPAQQQLVFVPSAESVESIRKLRAAQTKPATTKPKP</sequence>
<dbReference type="OrthoDB" id="509198at2"/>
<evidence type="ECO:0000313" key="3">
    <source>
        <dbReference type="Proteomes" id="UP000238937"/>
    </source>
</evidence>
<dbReference type="RefSeq" id="WP_106312525.1">
    <property type="nucleotide sequence ID" value="NZ_PVWO01000629.1"/>
</dbReference>
<dbReference type="EMBL" id="PVWO01000629">
    <property type="protein sequence ID" value="PSB41427.1"/>
    <property type="molecule type" value="Genomic_DNA"/>
</dbReference>
<dbReference type="PANTHER" id="PTHR33926:SF4">
    <property type="entry name" value="PROTEIN TIC 22, CHLOROPLASTIC"/>
    <property type="match status" value="1"/>
</dbReference>
<name>A0A2T1F8V5_9CYAN</name>
<dbReference type="GO" id="GO:0015031">
    <property type="term" value="P:protein transport"/>
    <property type="evidence" value="ECO:0007669"/>
    <property type="project" value="InterPro"/>
</dbReference>
<dbReference type="Proteomes" id="UP000238937">
    <property type="component" value="Unassembled WGS sequence"/>
</dbReference>
<accession>A0A2T1F8V5</accession>
<feature type="signal peptide" evidence="1">
    <location>
        <begin position="1"/>
        <end position="28"/>
    </location>
</feature>
<evidence type="ECO:0000313" key="2">
    <source>
        <dbReference type="EMBL" id="PSB41427.1"/>
    </source>
</evidence>
<dbReference type="Gene3D" id="3.40.1350.100">
    <property type="match status" value="2"/>
</dbReference>
<dbReference type="InterPro" id="IPR007378">
    <property type="entry name" value="Tic22-like"/>
</dbReference>